<dbReference type="EMBL" id="CAJHJT010000056">
    <property type="protein sequence ID" value="CAD7013515.1"/>
    <property type="molecule type" value="Genomic_DNA"/>
</dbReference>
<keyword evidence="2" id="KW-1185">Reference proteome</keyword>
<gene>
    <name evidence="1" type="ORF">CCAP1982_LOCUS21575</name>
</gene>
<comment type="caution">
    <text evidence="1">The sequence shown here is derived from an EMBL/GenBank/DDBJ whole genome shotgun (WGS) entry which is preliminary data.</text>
</comment>
<evidence type="ECO:0000313" key="2">
    <source>
        <dbReference type="Proteomes" id="UP000606786"/>
    </source>
</evidence>
<sequence length="96" mass="10926">ELELVYSTYCTCAQVVDGRFTRARADSSRSVVHWCGEYSTVRQKCNELAFAIKVRKVRHKKSNKVETLHLAYEPGKVQSGSAQFSAVAHMDVEYRI</sequence>
<name>A0A811VCA8_CERCA</name>
<organism evidence="1 2">
    <name type="scientific">Ceratitis capitata</name>
    <name type="common">Mediterranean fruit fly</name>
    <name type="synonym">Tephritis capitata</name>
    <dbReference type="NCBI Taxonomy" id="7213"/>
    <lineage>
        <taxon>Eukaryota</taxon>
        <taxon>Metazoa</taxon>
        <taxon>Ecdysozoa</taxon>
        <taxon>Arthropoda</taxon>
        <taxon>Hexapoda</taxon>
        <taxon>Insecta</taxon>
        <taxon>Pterygota</taxon>
        <taxon>Neoptera</taxon>
        <taxon>Endopterygota</taxon>
        <taxon>Diptera</taxon>
        <taxon>Brachycera</taxon>
        <taxon>Muscomorpha</taxon>
        <taxon>Tephritoidea</taxon>
        <taxon>Tephritidae</taxon>
        <taxon>Ceratitis</taxon>
        <taxon>Ceratitis</taxon>
    </lineage>
</organism>
<reference evidence="1" key="1">
    <citation type="submission" date="2020-11" db="EMBL/GenBank/DDBJ databases">
        <authorList>
            <person name="Whitehead M."/>
        </authorList>
    </citation>
    <scope>NUCLEOTIDE SEQUENCE</scope>
    <source>
        <strain evidence="1">EGII</strain>
    </source>
</reference>
<protein>
    <submittedName>
        <fullName evidence="1">(Mediterranean fruit fly) hypothetical protein</fullName>
    </submittedName>
</protein>
<dbReference type="Proteomes" id="UP000606786">
    <property type="component" value="Unassembled WGS sequence"/>
</dbReference>
<evidence type="ECO:0000313" key="1">
    <source>
        <dbReference type="EMBL" id="CAD7013515.1"/>
    </source>
</evidence>
<dbReference type="AlphaFoldDB" id="A0A811VCA8"/>
<accession>A0A811VCA8</accession>
<proteinExistence type="predicted"/>
<feature type="non-terminal residue" evidence="1">
    <location>
        <position position="1"/>
    </location>
</feature>